<dbReference type="PROSITE" id="PS50068">
    <property type="entry name" value="LDLRA_2"/>
    <property type="match status" value="10"/>
</dbReference>
<reference evidence="13 14" key="1">
    <citation type="submission" date="2024-02" db="EMBL/GenBank/DDBJ databases">
        <authorList>
            <person name="Daric V."/>
            <person name="Darras S."/>
        </authorList>
    </citation>
    <scope>NUCLEOTIDE SEQUENCE [LARGE SCALE GENOMIC DNA]</scope>
</reference>
<feature type="disulfide bond" evidence="8">
    <location>
        <begin position="816"/>
        <end position="831"/>
    </location>
</feature>
<feature type="chain" id="PRO_5046925756" description="G-protein coupled receptors family 1 profile domain-containing protein" evidence="11">
    <location>
        <begin position="26"/>
        <end position="1304"/>
    </location>
</feature>
<evidence type="ECO:0000256" key="4">
    <source>
        <dbReference type="ARBA" id="ARBA00022737"/>
    </source>
</evidence>
<dbReference type="Gene3D" id="4.10.400.10">
    <property type="entry name" value="Low-density Lipoprotein Receptor"/>
    <property type="match status" value="8"/>
</dbReference>
<feature type="disulfide bond" evidence="8">
    <location>
        <begin position="303"/>
        <end position="321"/>
    </location>
</feature>
<dbReference type="InterPro" id="IPR036055">
    <property type="entry name" value="LDL_receptor-like_sf"/>
</dbReference>
<evidence type="ECO:0000256" key="3">
    <source>
        <dbReference type="ARBA" id="ARBA00022692"/>
    </source>
</evidence>
<keyword evidence="4" id="KW-0677">Repeat</keyword>
<evidence type="ECO:0000313" key="13">
    <source>
        <dbReference type="EMBL" id="CAK8672930.1"/>
    </source>
</evidence>
<gene>
    <name evidence="13" type="ORF">CVLEPA_LOCUS2724</name>
</gene>
<feature type="disulfide bond" evidence="8">
    <location>
        <begin position="149"/>
        <end position="164"/>
    </location>
</feature>
<keyword evidence="6 10" id="KW-0472">Membrane</keyword>
<feature type="disulfide bond" evidence="8">
    <location>
        <begin position="47"/>
        <end position="65"/>
    </location>
</feature>
<feature type="domain" description="G-protein coupled receptors family 1 profile" evidence="12">
    <location>
        <begin position="900"/>
        <end position="1234"/>
    </location>
</feature>
<dbReference type="SUPFAM" id="SSF81321">
    <property type="entry name" value="Family A G protein-coupled receptor-like"/>
    <property type="match status" value="1"/>
</dbReference>
<feature type="transmembrane region" description="Helical" evidence="10">
    <location>
        <begin position="889"/>
        <end position="910"/>
    </location>
</feature>
<dbReference type="InterPro" id="IPR000276">
    <property type="entry name" value="GPCR_Rhodpsn"/>
</dbReference>
<evidence type="ECO:0000256" key="1">
    <source>
        <dbReference type="ARBA" id="ARBA00004167"/>
    </source>
</evidence>
<dbReference type="Pfam" id="PF00001">
    <property type="entry name" value="7tm_1"/>
    <property type="match status" value="2"/>
</dbReference>
<evidence type="ECO:0000256" key="6">
    <source>
        <dbReference type="ARBA" id="ARBA00023136"/>
    </source>
</evidence>
<comment type="caution">
    <text evidence="13">The sequence shown here is derived from an EMBL/GenBank/DDBJ whole genome shotgun (WGS) entry which is preliminary data.</text>
</comment>
<keyword evidence="7 8" id="KW-1015">Disulfide bond</keyword>
<evidence type="ECO:0000313" key="14">
    <source>
        <dbReference type="Proteomes" id="UP001642483"/>
    </source>
</evidence>
<evidence type="ECO:0000256" key="7">
    <source>
        <dbReference type="ARBA" id="ARBA00023157"/>
    </source>
</evidence>
<evidence type="ECO:0000256" key="9">
    <source>
        <dbReference type="SAM" id="MobiDB-lite"/>
    </source>
</evidence>
<dbReference type="PRINTS" id="PR00261">
    <property type="entry name" value="LDLRECEPTOR"/>
</dbReference>
<evidence type="ECO:0000256" key="11">
    <source>
        <dbReference type="SAM" id="SignalP"/>
    </source>
</evidence>
<dbReference type="SUPFAM" id="SSF57424">
    <property type="entry name" value="LDL receptor-like module"/>
    <property type="match status" value="8"/>
</dbReference>
<keyword evidence="11" id="KW-0732">Signal</keyword>
<comment type="subcellular location">
    <subcellularLocation>
        <location evidence="2">Endomembrane system</location>
    </subcellularLocation>
    <subcellularLocation>
        <location evidence="1">Membrane</location>
        <topology evidence="1">Single-pass membrane protein</topology>
    </subcellularLocation>
</comment>
<feature type="region of interest" description="Disordered" evidence="9">
    <location>
        <begin position="1272"/>
        <end position="1304"/>
    </location>
</feature>
<dbReference type="Pfam" id="PF00057">
    <property type="entry name" value="Ldl_recept_a"/>
    <property type="match status" value="5"/>
</dbReference>
<keyword evidence="5 10" id="KW-1133">Transmembrane helix</keyword>
<feature type="disulfide bond" evidence="8">
    <location>
        <begin position="671"/>
        <end position="686"/>
    </location>
</feature>
<dbReference type="SMART" id="SM00192">
    <property type="entry name" value="LDLa"/>
    <property type="match status" value="13"/>
</dbReference>
<feature type="disulfide bond" evidence="8">
    <location>
        <begin position="416"/>
        <end position="428"/>
    </location>
</feature>
<sequence>MLDMTASLWMTLHLTLSFQMGVTFSHDKVTNTTSMTSYSCKAGEYRCWDGTCIPGPSFCDGTIDCPDRTDELDYESLIRQLFNVKVMRIIVPCVTPSSWRLYKSHARPCALHHNWICDGIKNQCIDDVDEECWRTPSGGCGPILSKLKCDGFQDCPSGQDEENCITCASSGEEGYRIDESKLCDGNFDCLGHGEYDLSDECVAGCRGECSLYCHQVYEICGNRSLCEVAEPDPCVACSDRKGLYRLSQLCDGNFDCIDQSDEINCSDFRCKNGNLVKEALRCDTKDDCGDTSDECDCYDSFTCTNSRCIFESSVCDGTNDCGDHSDECLTSCENSKRFICENGECISASAFCDGNIDCSDGSDEVVMSYLNTTTSSVPCNNAANDVNKTCILRQTTWLCDIIEHCVDREDECQPECAQLTFWCDGGKCLNVEAFCDGINDCQDGTDELPYFPQSGSDVIPCASKFAFSDVLCALEAVHPWVCDVFTHCANRTDECTASCASSYTCKSGECIDRNWLCDGDYDCLDGSDEQLLEGDVFECVKTRHPITRTCLLPISMTTDNVSDCDRGMDLISGHHQMETGSHYDEVGPNFSQKRPNFFQCVGERHVIPGEFQCDGVFNCAFLSDECLCEVSPPICDNLCYHPLDGTKAQCDSCLIGQIKCDQQCIERKQVCDGVVDCSDGSDEQFCKHDVTCAVGEGRECISEYNCTSAELSRKRHAATPCDGKPQCMKFEDECGQECASGPGTLPGYCHRLTQFPGLGSFYGCKEGGIYLKGRQVCDGLSRDCLGGEDEADCPGRIYCNSTTASGAIHIHHSQRCDGKVDCSDRGDEEGCPSHYYCDGGEPFFVPMRAVMDGKVDCLDGSDECPEDSFNGSVFSSRELMIRDPVLRCLIWIMGAFSIAGNVAVLLETFYIMIAGRHRFKKKRPIAKVHHILVVNLAMADLLMGAYLLLLGAESLSRSGSYCQYDKHWRTSGTCSFLGILTVLSSVTSVLILLIMTSYRVYGVTNPFRCKNLSCIPAFCFAALAWITSFILALLPVTTFSYHYKSHAWIKHNSFFTNDVIDRKTMIKFIRKLPLFYGNDAKNTSLPKNIPANSWDSIKEIMTTVFGPNTVKGEFGYYSNVSVCMPKIYVTTDDVAWEHSMVIVVFNCLAIVYMLGAYIFILVKTKKSISKKRKNRQTSMFRKISYIVITDVACWLPISVMSFMNFAGFKIPENAYVVSAVVLLPINSALNPLLYSSTIQRLLIKVFTCGSRGGGRIFGGRARKSQTNGESYPLQLNWQRRTSDHEENDWDPVDRLGRMRPPRHP</sequence>
<evidence type="ECO:0000256" key="2">
    <source>
        <dbReference type="ARBA" id="ARBA00004308"/>
    </source>
</evidence>
<feature type="disulfide bond" evidence="8">
    <location>
        <begin position="250"/>
        <end position="265"/>
    </location>
</feature>
<feature type="disulfide bond" evidence="8">
    <location>
        <begin position="270"/>
        <end position="288"/>
    </location>
</feature>
<keyword evidence="3 10" id="KW-0812">Transmembrane</keyword>
<accession>A0ABP0F3C0</accession>
<feature type="transmembrane region" description="Helical" evidence="10">
    <location>
        <begin position="1015"/>
        <end position="1036"/>
    </location>
</feature>
<feature type="transmembrane region" description="Helical" evidence="10">
    <location>
        <begin position="970"/>
        <end position="994"/>
    </location>
</feature>
<evidence type="ECO:0000256" key="5">
    <source>
        <dbReference type="ARBA" id="ARBA00022989"/>
    </source>
</evidence>
<feature type="disulfide bond" evidence="8">
    <location>
        <begin position="40"/>
        <end position="52"/>
    </location>
</feature>
<dbReference type="InterPro" id="IPR017452">
    <property type="entry name" value="GPCR_Rhodpsn_7TM"/>
</dbReference>
<feature type="transmembrane region" description="Helical" evidence="10">
    <location>
        <begin position="1214"/>
        <end position="1234"/>
    </location>
</feature>
<dbReference type="InterPro" id="IPR050685">
    <property type="entry name" value="LDLR"/>
</dbReference>
<dbReference type="PROSITE" id="PS50262">
    <property type="entry name" value="G_PROTEIN_RECEP_F1_2"/>
    <property type="match status" value="1"/>
</dbReference>
<protein>
    <recommendedName>
        <fullName evidence="12">G-protein coupled receptors family 1 profile domain-containing protein</fullName>
    </recommendedName>
</protein>
<feature type="disulfide bond" evidence="8">
    <location>
        <begin position="282"/>
        <end position="297"/>
    </location>
</feature>
<evidence type="ECO:0000256" key="8">
    <source>
        <dbReference type="PROSITE-ProRule" id="PRU00124"/>
    </source>
</evidence>
<feature type="transmembrane region" description="Helical" evidence="10">
    <location>
        <begin position="1140"/>
        <end position="1162"/>
    </location>
</feature>
<dbReference type="Proteomes" id="UP001642483">
    <property type="component" value="Unassembled WGS sequence"/>
</dbReference>
<dbReference type="Gene3D" id="1.20.1070.10">
    <property type="entry name" value="Rhodopsin 7-helix transmembrane proteins"/>
    <property type="match status" value="2"/>
</dbReference>
<name>A0ABP0F3C0_CLALP</name>
<keyword evidence="14" id="KW-1185">Reference proteome</keyword>
<feature type="disulfide bond" evidence="8">
    <location>
        <begin position="505"/>
        <end position="523"/>
    </location>
</feature>
<organism evidence="13 14">
    <name type="scientific">Clavelina lepadiformis</name>
    <name type="common">Light-bulb sea squirt</name>
    <name type="synonym">Ascidia lepadiformis</name>
    <dbReference type="NCBI Taxonomy" id="159417"/>
    <lineage>
        <taxon>Eukaryota</taxon>
        <taxon>Metazoa</taxon>
        <taxon>Chordata</taxon>
        <taxon>Tunicata</taxon>
        <taxon>Ascidiacea</taxon>
        <taxon>Aplousobranchia</taxon>
        <taxon>Clavelinidae</taxon>
        <taxon>Clavelina</taxon>
    </lineage>
</organism>
<proteinExistence type="predicted"/>
<feature type="signal peptide" evidence="11">
    <location>
        <begin position="1"/>
        <end position="25"/>
    </location>
</feature>
<dbReference type="CDD" id="cd00112">
    <property type="entry name" value="LDLa"/>
    <property type="match status" value="8"/>
</dbReference>
<dbReference type="PANTHER" id="PTHR24270">
    <property type="entry name" value="LOW-DENSITY LIPOPROTEIN RECEPTOR-RELATED"/>
    <property type="match status" value="1"/>
</dbReference>
<feature type="disulfide bond" evidence="8">
    <location>
        <begin position="423"/>
        <end position="441"/>
    </location>
</feature>
<dbReference type="InterPro" id="IPR002172">
    <property type="entry name" value="LDrepeatLR_classA_rpt"/>
</dbReference>
<feature type="transmembrane region" description="Helical" evidence="10">
    <location>
        <begin position="931"/>
        <end position="950"/>
    </location>
</feature>
<dbReference type="InterPro" id="IPR023415">
    <property type="entry name" value="LDLR_class-A_CS"/>
</dbReference>
<evidence type="ECO:0000259" key="12">
    <source>
        <dbReference type="PROSITE" id="PS50262"/>
    </source>
</evidence>
<feature type="transmembrane region" description="Helical" evidence="10">
    <location>
        <begin position="1183"/>
        <end position="1208"/>
    </location>
</feature>
<dbReference type="PROSITE" id="PS01209">
    <property type="entry name" value="LDLRA_1"/>
    <property type="match status" value="2"/>
</dbReference>
<evidence type="ECO:0000256" key="10">
    <source>
        <dbReference type="SAM" id="Phobius"/>
    </source>
</evidence>
<dbReference type="EMBL" id="CAWYQH010000002">
    <property type="protein sequence ID" value="CAK8672930.1"/>
    <property type="molecule type" value="Genomic_DNA"/>
</dbReference>
<feature type="disulfide bond" evidence="8">
    <location>
        <begin position="340"/>
        <end position="358"/>
    </location>
</feature>
<comment type="caution">
    <text evidence="8">Lacks conserved residue(s) required for the propagation of feature annotation.</text>
</comment>